<proteinExistence type="predicted"/>
<evidence type="ECO:0000313" key="2">
    <source>
        <dbReference type="EMBL" id="KAF9065325.1"/>
    </source>
</evidence>
<keyword evidence="3" id="KW-1185">Reference proteome</keyword>
<organism evidence="2 3">
    <name type="scientific">Rhodocollybia butyracea</name>
    <dbReference type="NCBI Taxonomy" id="206335"/>
    <lineage>
        <taxon>Eukaryota</taxon>
        <taxon>Fungi</taxon>
        <taxon>Dikarya</taxon>
        <taxon>Basidiomycota</taxon>
        <taxon>Agaricomycotina</taxon>
        <taxon>Agaricomycetes</taxon>
        <taxon>Agaricomycetidae</taxon>
        <taxon>Agaricales</taxon>
        <taxon>Marasmiineae</taxon>
        <taxon>Omphalotaceae</taxon>
        <taxon>Rhodocollybia</taxon>
    </lineage>
</organism>
<feature type="signal peptide" evidence="1">
    <location>
        <begin position="1"/>
        <end position="25"/>
    </location>
</feature>
<gene>
    <name evidence="2" type="ORF">BDP27DRAFT_1366456</name>
</gene>
<accession>A0A9P5U343</accession>
<name>A0A9P5U343_9AGAR</name>
<dbReference type="EMBL" id="JADNRY010000105">
    <property type="protein sequence ID" value="KAF9065325.1"/>
    <property type="molecule type" value="Genomic_DNA"/>
</dbReference>
<comment type="caution">
    <text evidence="2">The sequence shown here is derived from an EMBL/GenBank/DDBJ whole genome shotgun (WGS) entry which is preliminary data.</text>
</comment>
<feature type="chain" id="PRO_5040359846" evidence="1">
    <location>
        <begin position="26"/>
        <end position="181"/>
    </location>
</feature>
<protein>
    <submittedName>
        <fullName evidence="2">Uncharacterized protein</fullName>
    </submittedName>
</protein>
<dbReference type="Proteomes" id="UP000772434">
    <property type="component" value="Unassembled WGS sequence"/>
</dbReference>
<evidence type="ECO:0000256" key="1">
    <source>
        <dbReference type="SAM" id="SignalP"/>
    </source>
</evidence>
<evidence type="ECO:0000313" key="3">
    <source>
        <dbReference type="Proteomes" id="UP000772434"/>
    </source>
</evidence>
<keyword evidence="1" id="KW-0732">Signal</keyword>
<dbReference type="AlphaFoldDB" id="A0A9P5U343"/>
<sequence length="181" mass="20429">MILTCKKRILSLVSALVLFSLCIHAQPVRPTQTKPPPLTSKNGRLFFEYLPLAGDYPSLPMDMSKYVVLNLEQGPIKSKYPDSVFLEPDLEKAMREEGVTILRAPRDLEASKSTDFVKNKFTGNQMMAFKGAFGLFKGSTYISETIPHENVEKIILFPHIKDGGDQIFFVPKNLVQKYDSQ</sequence>
<reference evidence="2" key="1">
    <citation type="submission" date="2020-11" db="EMBL/GenBank/DDBJ databases">
        <authorList>
            <consortium name="DOE Joint Genome Institute"/>
            <person name="Ahrendt S."/>
            <person name="Riley R."/>
            <person name="Andreopoulos W."/>
            <person name="Labutti K."/>
            <person name="Pangilinan J."/>
            <person name="Ruiz-Duenas F.J."/>
            <person name="Barrasa J.M."/>
            <person name="Sanchez-Garcia M."/>
            <person name="Camarero S."/>
            <person name="Miyauchi S."/>
            <person name="Serrano A."/>
            <person name="Linde D."/>
            <person name="Babiker R."/>
            <person name="Drula E."/>
            <person name="Ayuso-Fernandez I."/>
            <person name="Pacheco R."/>
            <person name="Padilla G."/>
            <person name="Ferreira P."/>
            <person name="Barriuso J."/>
            <person name="Kellner H."/>
            <person name="Castanera R."/>
            <person name="Alfaro M."/>
            <person name="Ramirez L."/>
            <person name="Pisabarro A.G."/>
            <person name="Kuo A."/>
            <person name="Tritt A."/>
            <person name="Lipzen A."/>
            <person name="He G."/>
            <person name="Yan M."/>
            <person name="Ng V."/>
            <person name="Cullen D."/>
            <person name="Martin F."/>
            <person name="Rosso M.-N."/>
            <person name="Henrissat B."/>
            <person name="Hibbett D."/>
            <person name="Martinez A.T."/>
            <person name="Grigoriev I.V."/>
        </authorList>
    </citation>
    <scope>NUCLEOTIDE SEQUENCE</scope>
    <source>
        <strain evidence="2">AH 40177</strain>
    </source>
</reference>